<name>A0A4U2YJE9_9ACTN</name>
<reference evidence="1 2" key="1">
    <citation type="submission" date="2019-04" db="EMBL/GenBank/DDBJ databases">
        <authorList>
            <person name="Dong K."/>
        </authorList>
    </citation>
    <scope>NUCLEOTIDE SEQUENCE [LARGE SCALE GENOMIC DNA]</scope>
    <source>
        <strain evidence="2">dk3543</strain>
    </source>
</reference>
<dbReference type="AlphaFoldDB" id="A0A4U2YJE9"/>
<dbReference type="RefSeq" id="WP_137066126.1">
    <property type="nucleotide sequence ID" value="NZ_CP040748.1"/>
</dbReference>
<protein>
    <submittedName>
        <fullName evidence="1">Uncharacterized protein</fullName>
    </submittedName>
</protein>
<proteinExistence type="predicted"/>
<keyword evidence="2" id="KW-1185">Reference proteome</keyword>
<evidence type="ECO:0000313" key="2">
    <source>
        <dbReference type="Proteomes" id="UP000307808"/>
    </source>
</evidence>
<dbReference type="EMBL" id="SZPY01000003">
    <property type="protein sequence ID" value="TKI61287.1"/>
    <property type="molecule type" value="Genomic_DNA"/>
</dbReference>
<dbReference type="Proteomes" id="UP000307808">
    <property type="component" value="Unassembled WGS sequence"/>
</dbReference>
<sequence length="140" mass="15924">MTQEPSRSEPEKREPTLRQQYELGSAINSAWLSLRATSEHLDGLDDAWERFLVVPKWRDWVIEHIGVPEGPFLLLEVRDEPARSRLRKTPRGVTMCVPISEVVDAERAGEMVAYFVGCIYDIYEKWATAAELGPLPAQPC</sequence>
<accession>A0A4U2YJE9</accession>
<organism evidence="1 2">
    <name type="scientific">Nocardioides jishulii</name>
    <dbReference type="NCBI Taxonomy" id="2575440"/>
    <lineage>
        <taxon>Bacteria</taxon>
        <taxon>Bacillati</taxon>
        <taxon>Actinomycetota</taxon>
        <taxon>Actinomycetes</taxon>
        <taxon>Propionibacteriales</taxon>
        <taxon>Nocardioidaceae</taxon>
        <taxon>Nocardioides</taxon>
    </lineage>
</organism>
<evidence type="ECO:0000313" key="1">
    <source>
        <dbReference type="EMBL" id="TKI61287.1"/>
    </source>
</evidence>
<comment type="caution">
    <text evidence="1">The sequence shown here is derived from an EMBL/GenBank/DDBJ whole genome shotgun (WGS) entry which is preliminary data.</text>
</comment>
<gene>
    <name evidence="1" type="ORF">FC770_10675</name>
</gene>